<sequence>MDAGRLRNLYTQAQLLVAELRELPLDNNRESFPRIIELVRLVKRLEDSAHDLTSDAADVLAQRAAWLQRATWLREDVASLAQERVHSPDTKQFFLNLLLLLYAGVDAMEGLAQQKEELETALHASEQAKQQLAQRLAGAEAAQADHVSVPRSLLEEALEARSKLVVAQQQLAAREGAGEDAGRRLQALKAEVEQLRVQVVELREENCSHQQLAEERLEVIRVLMERTEGQAASLSERAALASQVTNLQSSLEANASVVDKLIGLNTELMERHNALAVRLHHAAHGGGGGSHGAHSTDHANSHAVPPQKLQDTASEAGAKPEGFRQGIPQHPAAIGSGKSALVDNSLATARDVAAPPSQPSFADALASFLSSSDTNHASSSNASTRRHK</sequence>
<evidence type="ECO:0000313" key="3">
    <source>
        <dbReference type="EMBL" id="GFH28916.1"/>
    </source>
</evidence>
<protein>
    <submittedName>
        <fullName evidence="3">Uncharacterized protein</fullName>
    </submittedName>
</protein>
<evidence type="ECO:0000256" key="2">
    <source>
        <dbReference type="SAM" id="MobiDB-lite"/>
    </source>
</evidence>
<comment type="caution">
    <text evidence="3">The sequence shown here is derived from an EMBL/GenBank/DDBJ whole genome shotgun (WGS) entry which is preliminary data.</text>
</comment>
<feature type="coiled-coil region" evidence="1">
    <location>
        <begin position="108"/>
        <end position="142"/>
    </location>
</feature>
<feature type="coiled-coil region" evidence="1">
    <location>
        <begin position="178"/>
        <end position="205"/>
    </location>
</feature>
<organism evidence="3 4">
    <name type="scientific">Haematococcus lacustris</name>
    <name type="common">Green alga</name>
    <name type="synonym">Haematococcus pluvialis</name>
    <dbReference type="NCBI Taxonomy" id="44745"/>
    <lineage>
        <taxon>Eukaryota</taxon>
        <taxon>Viridiplantae</taxon>
        <taxon>Chlorophyta</taxon>
        <taxon>core chlorophytes</taxon>
        <taxon>Chlorophyceae</taxon>
        <taxon>CS clade</taxon>
        <taxon>Chlamydomonadales</taxon>
        <taxon>Haematococcaceae</taxon>
        <taxon>Haematococcus</taxon>
    </lineage>
</organism>
<feature type="region of interest" description="Disordered" evidence="2">
    <location>
        <begin position="282"/>
        <end position="338"/>
    </location>
</feature>
<keyword evidence="4" id="KW-1185">Reference proteome</keyword>
<keyword evidence="1" id="KW-0175">Coiled coil</keyword>
<dbReference type="AlphaFoldDB" id="A0A6A0A8J4"/>
<name>A0A6A0A8J4_HAELA</name>
<reference evidence="3 4" key="1">
    <citation type="submission" date="2020-02" db="EMBL/GenBank/DDBJ databases">
        <title>Draft genome sequence of Haematococcus lacustris strain NIES-144.</title>
        <authorList>
            <person name="Morimoto D."/>
            <person name="Nakagawa S."/>
            <person name="Yoshida T."/>
            <person name="Sawayama S."/>
        </authorList>
    </citation>
    <scope>NUCLEOTIDE SEQUENCE [LARGE SCALE GENOMIC DNA]</scope>
    <source>
        <strain evidence="3 4">NIES-144</strain>
    </source>
</reference>
<proteinExistence type="predicted"/>
<gene>
    <name evidence="3" type="ORF">HaLaN_27484</name>
</gene>
<dbReference type="Proteomes" id="UP000485058">
    <property type="component" value="Unassembled WGS sequence"/>
</dbReference>
<dbReference type="EMBL" id="BLLF01004101">
    <property type="protein sequence ID" value="GFH28916.1"/>
    <property type="molecule type" value="Genomic_DNA"/>
</dbReference>
<accession>A0A6A0A8J4</accession>
<evidence type="ECO:0000256" key="1">
    <source>
        <dbReference type="SAM" id="Coils"/>
    </source>
</evidence>
<evidence type="ECO:0000313" key="4">
    <source>
        <dbReference type="Proteomes" id="UP000485058"/>
    </source>
</evidence>